<sequence>MKRVSIISPQSSPEDARIRQRHQCLLQDYLELQKEFVSKKKKLQTAKQKRETLFTEVRFLRRRQAYLLKMQSSKPETEHVQHQNSNVHPEISAKEWYDNVNVNEAVRSSHTGASEMKSILVCGLVVILIHILQGSIEEKKANKEGIRLQKKPKNWLINGKRVGKKKISVQDQVVLEV</sequence>
<keyword evidence="3" id="KW-1185">Reference proteome</keyword>
<comment type="caution">
    <text evidence="2">The sequence shown here is derived from an EMBL/GenBank/DDBJ whole genome shotgun (WGS) entry which is preliminary data.</text>
</comment>
<keyword evidence="1" id="KW-0175">Coiled coil</keyword>
<evidence type="ECO:0000313" key="2">
    <source>
        <dbReference type="EMBL" id="GMN35248.1"/>
    </source>
</evidence>
<name>A0AA87ZXI0_FICCA</name>
<gene>
    <name evidence="2" type="ORF">TIFTF001_005180</name>
</gene>
<organism evidence="2 3">
    <name type="scientific">Ficus carica</name>
    <name type="common">Common fig</name>
    <dbReference type="NCBI Taxonomy" id="3494"/>
    <lineage>
        <taxon>Eukaryota</taxon>
        <taxon>Viridiplantae</taxon>
        <taxon>Streptophyta</taxon>
        <taxon>Embryophyta</taxon>
        <taxon>Tracheophyta</taxon>
        <taxon>Spermatophyta</taxon>
        <taxon>Magnoliopsida</taxon>
        <taxon>eudicotyledons</taxon>
        <taxon>Gunneridae</taxon>
        <taxon>Pentapetalae</taxon>
        <taxon>rosids</taxon>
        <taxon>fabids</taxon>
        <taxon>Rosales</taxon>
        <taxon>Moraceae</taxon>
        <taxon>Ficeae</taxon>
        <taxon>Ficus</taxon>
    </lineage>
</organism>
<proteinExistence type="predicted"/>
<reference evidence="2" key="1">
    <citation type="submission" date="2023-07" db="EMBL/GenBank/DDBJ databases">
        <title>draft genome sequence of fig (Ficus carica).</title>
        <authorList>
            <person name="Takahashi T."/>
            <person name="Nishimura K."/>
        </authorList>
    </citation>
    <scope>NUCLEOTIDE SEQUENCE</scope>
</reference>
<dbReference type="EMBL" id="BTGU01000005">
    <property type="protein sequence ID" value="GMN35248.1"/>
    <property type="molecule type" value="Genomic_DNA"/>
</dbReference>
<dbReference type="AlphaFoldDB" id="A0AA87ZXI0"/>
<accession>A0AA87ZXI0</accession>
<evidence type="ECO:0000256" key="1">
    <source>
        <dbReference type="SAM" id="Coils"/>
    </source>
</evidence>
<dbReference type="PANTHER" id="PTHR34807">
    <property type="entry name" value="OS08G0270800 PROTEIN"/>
    <property type="match status" value="1"/>
</dbReference>
<feature type="coiled-coil region" evidence="1">
    <location>
        <begin position="29"/>
        <end position="63"/>
    </location>
</feature>
<protein>
    <submittedName>
        <fullName evidence="2">Uncharacterized protein</fullName>
    </submittedName>
</protein>
<dbReference type="Proteomes" id="UP001187192">
    <property type="component" value="Unassembled WGS sequence"/>
</dbReference>
<dbReference type="PANTHER" id="PTHR34807:SF6">
    <property type="entry name" value="MYB-CC TYPE TRANSCRIPTION FACTOR LHEQLE-CONTAINING DOMAIN-CONTAINING PROTEIN"/>
    <property type="match status" value="1"/>
</dbReference>
<evidence type="ECO:0000313" key="3">
    <source>
        <dbReference type="Proteomes" id="UP001187192"/>
    </source>
</evidence>